<evidence type="ECO:0000259" key="2">
    <source>
        <dbReference type="Pfam" id="PF14475"/>
    </source>
</evidence>
<accession>A0A9P8C4D4</accession>
<feature type="region of interest" description="Disordered" evidence="1">
    <location>
        <begin position="121"/>
        <end position="325"/>
    </location>
</feature>
<name>A0A9P8C4D4_9HELO</name>
<gene>
    <name evidence="3" type="ORF">BJ875DRAFT_465135</name>
</gene>
<dbReference type="OrthoDB" id="2683368at2759"/>
<proteinExistence type="predicted"/>
<evidence type="ECO:0000256" key="1">
    <source>
        <dbReference type="SAM" id="MobiDB-lite"/>
    </source>
</evidence>
<dbReference type="Proteomes" id="UP000824998">
    <property type="component" value="Unassembled WGS sequence"/>
</dbReference>
<sequence>MFLTTLLHTPLAHHCARHANKHLSLVYAARDSTLESHSDSIFAMASYFSFSNLKAKIPYLSSDADGSTQYDTAIARSLKNYYAEKQKPWPATWQNGDPEERKRLDIYDPAAIRPAAPAQAVLVPPSNYGGGPPQSNNSSFRGQQQNQQYQQQAPPSSQSLRNLRPAARSPFEQQSSVKPTPLPSQRGDSYQKNNLNAYGQNNNPTPPSSSGGTMSARDRLKDNFRRPAARSNSPANNSSAPVSRNNSYGASSASTISAGRNYDDDFTPGNYNSRGDKPLVSANSPWSGGDDFSGYGGGGGYEPTPPRQQQPQRMGLPSGPRVRKY</sequence>
<feature type="compositionally biased region" description="Basic and acidic residues" evidence="1">
    <location>
        <begin position="216"/>
        <end position="225"/>
    </location>
</feature>
<dbReference type="AlphaFoldDB" id="A0A9P8C4D4"/>
<feature type="compositionally biased region" description="Low complexity" evidence="1">
    <location>
        <begin position="134"/>
        <end position="159"/>
    </location>
</feature>
<keyword evidence="4" id="KW-1185">Reference proteome</keyword>
<dbReference type="Pfam" id="PF14475">
    <property type="entry name" value="Mso1_Sec1_bdg"/>
    <property type="match status" value="1"/>
</dbReference>
<reference evidence="3" key="1">
    <citation type="journal article" date="2021" name="IMA Fungus">
        <title>Genomic characterization of three marine fungi, including Emericellopsis atlantica sp. nov. with signatures of a generalist lifestyle and marine biomass degradation.</title>
        <authorList>
            <person name="Hagestad O.C."/>
            <person name="Hou L."/>
            <person name="Andersen J.H."/>
            <person name="Hansen E.H."/>
            <person name="Altermark B."/>
            <person name="Li C."/>
            <person name="Kuhnert E."/>
            <person name="Cox R.J."/>
            <person name="Crous P.W."/>
            <person name="Spatafora J.W."/>
            <person name="Lail K."/>
            <person name="Amirebrahimi M."/>
            <person name="Lipzen A."/>
            <person name="Pangilinan J."/>
            <person name="Andreopoulos W."/>
            <person name="Hayes R.D."/>
            <person name="Ng V."/>
            <person name="Grigoriev I.V."/>
            <person name="Jackson S.A."/>
            <person name="Sutton T.D.S."/>
            <person name="Dobson A.D.W."/>
            <person name="Rama T."/>
        </authorList>
    </citation>
    <scope>NUCLEOTIDE SEQUENCE</scope>
    <source>
        <strain evidence="3">TRa018bII</strain>
    </source>
</reference>
<evidence type="ECO:0000313" key="4">
    <source>
        <dbReference type="Proteomes" id="UP000824998"/>
    </source>
</evidence>
<feature type="compositionally biased region" description="Polar residues" evidence="1">
    <location>
        <begin position="248"/>
        <end position="258"/>
    </location>
</feature>
<feature type="compositionally biased region" description="Low complexity" evidence="1">
    <location>
        <begin position="229"/>
        <end position="247"/>
    </location>
</feature>
<dbReference type="InterPro" id="IPR028095">
    <property type="entry name" value="Mso1_N_dom"/>
</dbReference>
<protein>
    <recommendedName>
        <fullName evidence="2">Mso1 N-terminal domain-containing protein</fullName>
    </recommendedName>
</protein>
<dbReference type="EMBL" id="MU251518">
    <property type="protein sequence ID" value="KAG9233037.1"/>
    <property type="molecule type" value="Genomic_DNA"/>
</dbReference>
<evidence type="ECO:0000313" key="3">
    <source>
        <dbReference type="EMBL" id="KAG9233037.1"/>
    </source>
</evidence>
<feature type="domain" description="Mso1 N-terminal" evidence="2">
    <location>
        <begin position="60"/>
        <end position="91"/>
    </location>
</feature>
<feature type="compositionally biased region" description="Polar residues" evidence="1">
    <location>
        <begin position="186"/>
        <end position="200"/>
    </location>
</feature>
<organism evidence="3 4">
    <name type="scientific">Amylocarpus encephaloides</name>
    <dbReference type="NCBI Taxonomy" id="45428"/>
    <lineage>
        <taxon>Eukaryota</taxon>
        <taxon>Fungi</taxon>
        <taxon>Dikarya</taxon>
        <taxon>Ascomycota</taxon>
        <taxon>Pezizomycotina</taxon>
        <taxon>Leotiomycetes</taxon>
        <taxon>Helotiales</taxon>
        <taxon>Helotiales incertae sedis</taxon>
        <taxon>Amylocarpus</taxon>
    </lineage>
</organism>
<comment type="caution">
    <text evidence="3">The sequence shown here is derived from an EMBL/GenBank/DDBJ whole genome shotgun (WGS) entry which is preliminary data.</text>
</comment>